<comment type="caution">
    <text evidence="2">The sequence shown here is derived from an EMBL/GenBank/DDBJ whole genome shotgun (WGS) entry which is preliminary data.</text>
</comment>
<dbReference type="Proteomes" id="UP001183414">
    <property type="component" value="Unassembled WGS sequence"/>
</dbReference>
<reference evidence="3" key="1">
    <citation type="submission" date="2023-07" db="EMBL/GenBank/DDBJ databases">
        <title>30 novel species of actinomycetes from the DSMZ collection.</title>
        <authorList>
            <person name="Nouioui I."/>
        </authorList>
    </citation>
    <scope>NUCLEOTIDE SEQUENCE [LARGE SCALE GENOMIC DNA]</scope>
    <source>
        <strain evidence="3">DSM 42041</strain>
    </source>
</reference>
<evidence type="ECO:0000313" key="2">
    <source>
        <dbReference type="EMBL" id="MDT0381391.1"/>
    </source>
</evidence>
<gene>
    <name evidence="2" type="ORF">RM572_21775</name>
</gene>
<dbReference type="RefSeq" id="WP_311675082.1">
    <property type="nucleotide sequence ID" value="NZ_JAVREQ010000022.1"/>
</dbReference>
<evidence type="ECO:0000313" key="3">
    <source>
        <dbReference type="Proteomes" id="UP001183414"/>
    </source>
</evidence>
<dbReference type="EMBL" id="JAVREQ010000022">
    <property type="protein sequence ID" value="MDT0381391.1"/>
    <property type="molecule type" value="Genomic_DNA"/>
</dbReference>
<accession>A0ABU2NWL9</accession>
<organism evidence="2 3">
    <name type="scientific">Streptomyces hazeniae</name>
    <dbReference type="NCBI Taxonomy" id="3075538"/>
    <lineage>
        <taxon>Bacteria</taxon>
        <taxon>Bacillati</taxon>
        <taxon>Actinomycetota</taxon>
        <taxon>Actinomycetes</taxon>
        <taxon>Kitasatosporales</taxon>
        <taxon>Streptomycetaceae</taxon>
        <taxon>Streptomyces</taxon>
    </lineage>
</organism>
<keyword evidence="3" id="KW-1185">Reference proteome</keyword>
<sequence>MNGDVLFDVDDLPGTGAPADDDPLYDLALPAGVGPLCLPPVCCSISRPVTRRPGSVDWARPVVTGPSVDDYNPPAYSPWSTA</sequence>
<protein>
    <submittedName>
        <fullName evidence="2">Uncharacterized protein</fullName>
    </submittedName>
</protein>
<name>A0ABU2NWL9_9ACTN</name>
<evidence type="ECO:0000256" key="1">
    <source>
        <dbReference type="SAM" id="MobiDB-lite"/>
    </source>
</evidence>
<feature type="region of interest" description="Disordered" evidence="1">
    <location>
        <begin position="1"/>
        <end position="21"/>
    </location>
</feature>
<proteinExistence type="predicted"/>